<protein>
    <submittedName>
        <fullName evidence="2">Uncharacterized protein</fullName>
    </submittedName>
</protein>
<proteinExistence type="predicted"/>
<dbReference type="InterPro" id="IPR005515">
    <property type="entry name" value="VOMI"/>
</dbReference>
<dbReference type="GO" id="GO:0005615">
    <property type="term" value="C:extracellular space"/>
    <property type="evidence" value="ECO:0007669"/>
    <property type="project" value="TreeGrafter"/>
</dbReference>
<dbReference type="AlphaFoldDB" id="A0A8B6DUC3"/>
<feature type="signal peptide" evidence="1">
    <location>
        <begin position="1"/>
        <end position="22"/>
    </location>
</feature>
<dbReference type="SUPFAM" id="SSF51092">
    <property type="entry name" value="Vitelline membrane outer protein-I (VMO-I)"/>
    <property type="match status" value="1"/>
</dbReference>
<dbReference type="OrthoDB" id="6344411at2759"/>
<keyword evidence="3" id="KW-1185">Reference proteome</keyword>
<name>A0A8B6DUC3_MYTGA</name>
<dbReference type="PANTHER" id="PTHR18841:SF2">
    <property type="entry name" value="VITELLINE MEMBRANE OUTER LAYER PROTEIN 1 HOMOLOG"/>
    <property type="match status" value="1"/>
</dbReference>
<evidence type="ECO:0000313" key="2">
    <source>
        <dbReference type="EMBL" id="VDI25304.1"/>
    </source>
</evidence>
<dbReference type="InterPro" id="IPR036706">
    <property type="entry name" value="VOMI_sf"/>
</dbReference>
<feature type="chain" id="PRO_5032335602" evidence="1">
    <location>
        <begin position="23"/>
        <end position="285"/>
    </location>
</feature>
<gene>
    <name evidence="2" type="ORF">MGAL_10B028064</name>
</gene>
<reference evidence="2" key="1">
    <citation type="submission" date="2018-11" db="EMBL/GenBank/DDBJ databases">
        <authorList>
            <person name="Alioto T."/>
            <person name="Alioto T."/>
        </authorList>
    </citation>
    <scope>NUCLEOTIDE SEQUENCE</scope>
</reference>
<dbReference type="PANTHER" id="PTHR18841">
    <property type="entry name" value="VITELLINE MEMBRANE OUTER LAYER PROTEIN I-RELATED"/>
    <property type="match status" value="1"/>
</dbReference>
<dbReference type="Pfam" id="PF03762">
    <property type="entry name" value="VOMI"/>
    <property type="match status" value="1"/>
</dbReference>
<keyword evidence="1" id="KW-0732">Signal</keyword>
<dbReference type="Gene3D" id="2.100.10.20">
    <property type="entry name" value="Vitelline membrane outer layer protein I (VOMI)"/>
    <property type="match status" value="1"/>
</dbReference>
<sequence length="285" mass="31702">MQIFEIALIMSFLFQNVRLTVGKYQTTKEFFRVDKNKEIRSMDLEVIGSMSEVQCAAFCEENSDICCEITYVKSSKECKLGPSGCCHMEFNKVSGSNILHPGRKFNDYIYTLSVSNGGVFGDWTYQEFCTKGHYAVGYKMKIEGPHTDRTELNAIEIICGSRGGVPCGDISSSGQQEWGGWTDEVLCPAKTLLVAFSLQVQQYNVVVDNTGANYVKFKCRDFKNDAGNFDMSYPPGYGAYGSYGEWSDACPVNSAICGIQTKIHGGNPYVQDDTALNDVKFFCCE</sequence>
<organism evidence="2 3">
    <name type="scientific">Mytilus galloprovincialis</name>
    <name type="common">Mediterranean mussel</name>
    <dbReference type="NCBI Taxonomy" id="29158"/>
    <lineage>
        <taxon>Eukaryota</taxon>
        <taxon>Metazoa</taxon>
        <taxon>Spiralia</taxon>
        <taxon>Lophotrochozoa</taxon>
        <taxon>Mollusca</taxon>
        <taxon>Bivalvia</taxon>
        <taxon>Autobranchia</taxon>
        <taxon>Pteriomorphia</taxon>
        <taxon>Mytilida</taxon>
        <taxon>Mytiloidea</taxon>
        <taxon>Mytilidae</taxon>
        <taxon>Mytilinae</taxon>
        <taxon>Mytilus</taxon>
    </lineage>
</organism>
<evidence type="ECO:0000313" key="3">
    <source>
        <dbReference type="Proteomes" id="UP000596742"/>
    </source>
</evidence>
<evidence type="ECO:0000256" key="1">
    <source>
        <dbReference type="SAM" id="SignalP"/>
    </source>
</evidence>
<comment type="caution">
    <text evidence="2">The sequence shown here is derived from an EMBL/GenBank/DDBJ whole genome shotgun (WGS) entry which is preliminary data.</text>
</comment>
<accession>A0A8B6DUC3</accession>
<dbReference type="Proteomes" id="UP000596742">
    <property type="component" value="Unassembled WGS sequence"/>
</dbReference>
<dbReference type="EMBL" id="UYJE01004134">
    <property type="protein sequence ID" value="VDI25304.1"/>
    <property type="molecule type" value="Genomic_DNA"/>
</dbReference>